<comment type="caution">
    <text evidence="2">The sequence shown here is derived from an EMBL/GenBank/DDBJ whole genome shotgun (WGS) entry which is preliminary data.</text>
</comment>
<gene>
    <name evidence="2" type="ORF">A2024_00465</name>
</gene>
<dbReference type="GO" id="GO:0015661">
    <property type="term" value="F:L-lysine efflux transmembrane transporter activity"/>
    <property type="evidence" value="ECO:0007669"/>
    <property type="project" value="InterPro"/>
</dbReference>
<protein>
    <recommendedName>
        <fullName evidence="4">DUF340 domain-containing protein</fullName>
    </recommendedName>
</protein>
<evidence type="ECO:0008006" key="4">
    <source>
        <dbReference type="Google" id="ProtNLM"/>
    </source>
</evidence>
<dbReference type="AlphaFoldDB" id="A0A1F5R4W7"/>
<evidence type="ECO:0000256" key="1">
    <source>
        <dbReference type="SAM" id="Phobius"/>
    </source>
</evidence>
<evidence type="ECO:0000313" key="3">
    <source>
        <dbReference type="Proteomes" id="UP000177230"/>
    </source>
</evidence>
<proteinExistence type="predicted"/>
<evidence type="ECO:0000313" key="2">
    <source>
        <dbReference type="EMBL" id="OGF09439.1"/>
    </source>
</evidence>
<name>A0A1F5R4W7_9BACT</name>
<dbReference type="InterPro" id="IPR005642">
    <property type="entry name" value="LysO"/>
</dbReference>
<dbReference type="Pfam" id="PF03956">
    <property type="entry name" value="Lys_export"/>
    <property type="match status" value="1"/>
</dbReference>
<sequence>MFTVLIIMTAGIILGYLIRRKTRIIRYIGSAINLAIYLLLFLLGISVGANETIIRNLGTLGLTAIALTAGAVAGSVGLSYFTYQIFFVAKE</sequence>
<keyword evidence="1" id="KW-0472">Membrane</keyword>
<keyword evidence="1" id="KW-1133">Transmembrane helix</keyword>
<dbReference type="Proteomes" id="UP000177230">
    <property type="component" value="Unassembled WGS sequence"/>
</dbReference>
<keyword evidence="1" id="KW-0812">Transmembrane</keyword>
<accession>A0A1F5R4W7</accession>
<reference evidence="2 3" key="1">
    <citation type="journal article" date="2016" name="Nat. Commun.">
        <title>Thousands of microbial genomes shed light on interconnected biogeochemical processes in an aquifer system.</title>
        <authorList>
            <person name="Anantharaman K."/>
            <person name="Brown C.T."/>
            <person name="Hug L.A."/>
            <person name="Sharon I."/>
            <person name="Castelle C.J."/>
            <person name="Probst A.J."/>
            <person name="Thomas B.C."/>
            <person name="Singh A."/>
            <person name="Wilkins M.J."/>
            <person name="Karaoz U."/>
            <person name="Brodie E.L."/>
            <person name="Williams K.H."/>
            <person name="Hubbard S.S."/>
            <person name="Banfield J.F."/>
        </authorList>
    </citation>
    <scope>NUCLEOTIDE SEQUENCE [LARGE SCALE GENOMIC DNA]</scope>
</reference>
<dbReference type="EMBL" id="MFFM01000041">
    <property type="protein sequence ID" value="OGF09439.1"/>
    <property type="molecule type" value="Genomic_DNA"/>
</dbReference>
<feature type="transmembrane region" description="Helical" evidence="1">
    <location>
        <begin position="60"/>
        <end position="83"/>
    </location>
</feature>
<organism evidence="2 3">
    <name type="scientific">Candidatus Edwardsbacteria bacterium GWF2_54_11</name>
    <dbReference type="NCBI Taxonomy" id="1817851"/>
    <lineage>
        <taxon>Bacteria</taxon>
        <taxon>Candidatus Edwardsiibacteriota</taxon>
    </lineage>
</organism>
<feature type="transmembrane region" description="Helical" evidence="1">
    <location>
        <begin position="24"/>
        <end position="48"/>
    </location>
</feature>